<protein>
    <submittedName>
        <fullName evidence="1">Uncharacterized protein</fullName>
    </submittedName>
</protein>
<dbReference type="VEuPathDB" id="TriTrypDB:ECC02_009127"/>
<dbReference type="EMBL" id="JABDHM010000113">
    <property type="protein sequence ID" value="KAF5217948.1"/>
    <property type="molecule type" value="Genomic_DNA"/>
</dbReference>
<evidence type="ECO:0000313" key="2">
    <source>
        <dbReference type="Proteomes" id="UP000583944"/>
    </source>
</evidence>
<organism evidence="1 2">
    <name type="scientific">Trypanosoma cruzi</name>
    <dbReference type="NCBI Taxonomy" id="5693"/>
    <lineage>
        <taxon>Eukaryota</taxon>
        <taxon>Discoba</taxon>
        <taxon>Euglenozoa</taxon>
        <taxon>Kinetoplastea</taxon>
        <taxon>Metakinetoplastina</taxon>
        <taxon>Trypanosomatida</taxon>
        <taxon>Trypanosomatidae</taxon>
        <taxon>Trypanosoma</taxon>
        <taxon>Schizotrypanum</taxon>
    </lineage>
</organism>
<sequence length="220" mass="24682">MCDRISRVLSGLSGWWGLRRRSGGSRLFSARKGRHHRHKGLLVICGARAGLSKRGQESHRPCAQSRDSMPYFCEEIRNRVLATPTAACHAVCATSFFSCTSFHYNLLTAAKKPTCQAVTQSCERDRAIVTSSSAASLRGIPQCDGKYKIHRVNSLHQGKQHNSNFFSNAVSHGRWGNAECLNCRQGVRFLQHSCGRLGFFQTRRYEMSKNIFDRKALCSI</sequence>
<proteinExistence type="predicted"/>
<evidence type="ECO:0000313" key="1">
    <source>
        <dbReference type="EMBL" id="KAF5217948.1"/>
    </source>
</evidence>
<name>A0A7J6XVQ0_TRYCR</name>
<dbReference type="Proteomes" id="UP000583944">
    <property type="component" value="Unassembled WGS sequence"/>
</dbReference>
<accession>A0A7J6XVQ0</accession>
<reference evidence="1 2" key="1">
    <citation type="journal article" date="2019" name="Genome Biol. Evol.">
        <title>Nanopore Sequencing Significantly Improves Genome Assembly of the Protozoan Parasite Trypanosoma cruzi.</title>
        <authorList>
            <person name="Diaz-Viraque F."/>
            <person name="Pita S."/>
            <person name="Greif G."/>
            <person name="de Souza R.C.M."/>
            <person name="Iraola G."/>
            <person name="Robello C."/>
        </authorList>
    </citation>
    <scope>NUCLEOTIDE SEQUENCE [LARGE SCALE GENOMIC DNA]</scope>
    <source>
        <strain evidence="1 2">Berenice</strain>
    </source>
</reference>
<comment type="caution">
    <text evidence="1">The sequence shown here is derived from an EMBL/GenBank/DDBJ whole genome shotgun (WGS) entry which is preliminary data.</text>
</comment>
<gene>
    <name evidence="1" type="ORF">ECC02_009127</name>
</gene>
<dbReference type="AlphaFoldDB" id="A0A7J6XVQ0"/>